<dbReference type="Gene3D" id="3.40.50.2020">
    <property type="match status" value="1"/>
</dbReference>
<sequence length="183" mass="20669">MGDILQEIESVYKKADCLYTRPQVEAALDRLAQEITIKLSTYNPLLLCCMIGGIIPCGGLLPRLNFPLQLDYIHATRYQGEIEGGVLRWLYKPLTPLRGRTVLVIDDIFDEGHTLAAILEYCREEGATAYSAVLVDKLHDRKRDGLSADFIGLRAEDYYLFGYGLDYKGYLRNAPGVYALRRS</sequence>
<dbReference type="NCBIfam" id="NF006605">
    <property type="entry name" value="PRK09162.1"/>
    <property type="match status" value="1"/>
</dbReference>
<dbReference type="CDD" id="cd06223">
    <property type="entry name" value="PRTases_typeI"/>
    <property type="match status" value="1"/>
</dbReference>
<dbReference type="KEGG" id="ntt:TAO_0457"/>
<dbReference type="InterPro" id="IPR000836">
    <property type="entry name" value="PRTase_dom"/>
</dbReference>
<comment type="catalytic activity">
    <reaction evidence="1">
        <text>GMP + diphosphate = guanine + 5-phospho-alpha-D-ribose 1-diphosphate</text>
        <dbReference type="Rhea" id="RHEA:25424"/>
        <dbReference type="ChEBI" id="CHEBI:16235"/>
        <dbReference type="ChEBI" id="CHEBI:33019"/>
        <dbReference type="ChEBI" id="CHEBI:58017"/>
        <dbReference type="ChEBI" id="CHEBI:58115"/>
        <dbReference type="EC" id="2.4.2.8"/>
    </reaction>
    <physiologicalReaction direction="right-to-left" evidence="1">
        <dbReference type="Rhea" id="RHEA:25426"/>
    </physiologicalReaction>
</comment>
<evidence type="ECO:0000256" key="1">
    <source>
        <dbReference type="ARBA" id="ARBA00048811"/>
    </source>
</evidence>
<protein>
    <submittedName>
        <fullName evidence="4">Hypoxanthine-guanine phosphoribosyltransferase</fullName>
    </submittedName>
</protein>
<dbReference type="GO" id="GO:0004422">
    <property type="term" value="F:hypoxanthine phosphoribosyltransferase activity"/>
    <property type="evidence" value="ECO:0007669"/>
    <property type="project" value="TreeGrafter"/>
</dbReference>
<dbReference type="EMBL" id="AP014836">
    <property type="protein sequence ID" value="BAW79827.1"/>
    <property type="molecule type" value="Genomic_DNA"/>
</dbReference>
<dbReference type="InterPro" id="IPR050408">
    <property type="entry name" value="HGPRT"/>
</dbReference>
<dbReference type="GO" id="GO:0032263">
    <property type="term" value="P:GMP salvage"/>
    <property type="evidence" value="ECO:0007669"/>
    <property type="project" value="TreeGrafter"/>
</dbReference>
<keyword evidence="5" id="KW-1185">Reference proteome</keyword>
<evidence type="ECO:0000256" key="2">
    <source>
        <dbReference type="ARBA" id="ARBA00049402"/>
    </source>
</evidence>
<evidence type="ECO:0000259" key="3">
    <source>
        <dbReference type="Pfam" id="PF00156"/>
    </source>
</evidence>
<reference evidence="4 5" key="1">
    <citation type="journal article" date="2017" name="ISME J.">
        <title>An acid-tolerant ammonia-oxidizing ?-proteobacterium from soil.</title>
        <authorList>
            <person name="Hayatsu M."/>
            <person name="Tago K."/>
            <person name="Uchiyama I."/>
            <person name="Toyoda A."/>
            <person name="Wang Y."/>
            <person name="Shimomura Y."/>
            <person name="Okubo T."/>
            <person name="Kurisu F."/>
            <person name="Hirono Y."/>
            <person name="Nonaka K."/>
            <person name="Akiyama H."/>
            <person name="Itoh T."/>
            <person name="Takami H."/>
        </authorList>
    </citation>
    <scope>NUCLEOTIDE SEQUENCE [LARGE SCALE GENOMIC DNA]</scope>
    <source>
        <strain evidence="4 5">TAO100</strain>
    </source>
</reference>
<evidence type="ECO:0000313" key="5">
    <source>
        <dbReference type="Proteomes" id="UP000243679"/>
    </source>
</evidence>
<dbReference type="SUPFAM" id="SSF53271">
    <property type="entry name" value="PRTase-like"/>
    <property type="match status" value="1"/>
</dbReference>
<dbReference type="Proteomes" id="UP000243679">
    <property type="component" value="Chromosome"/>
</dbReference>
<dbReference type="GO" id="GO:0000287">
    <property type="term" value="F:magnesium ion binding"/>
    <property type="evidence" value="ECO:0007669"/>
    <property type="project" value="TreeGrafter"/>
</dbReference>
<accession>A0A1Q2SL40</accession>
<dbReference type="GO" id="GO:0046100">
    <property type="term" value="P:hypoxanthine metabolic process"/>
    <property type="evidence" value="ECO:0007669"/>
    <property type="project" value="TreeGrafter"/>
</dbReference>
<feature type="domain" description="Phosphoribosyltransferase" evidence="3">
    <location>
        <begin position="18"/>
        <end position="144"/>
    </location>
</feature>
<dbReference type="InterPro" id="IPR029057">
    <property type="entry name" value="PRTase-like"/>
</dbReference>
<keyword evidence="4" id="KW-0808">Transferase</keyword>
<keyword evidence="4" id="KW-0328">Glycosyltransferase</keyword>
<organism evidence="4 5">
    <name type="scientific">Candidatus Nitrosoglobus terrae</name>
    <dbReference type="NCBI Taxonomy" id="1630141"/>
    <lineage>
        <taxon>Bacteria</taxon>
        <taxon>Pseudomonadati</taxon>
        <taxon>Pseudomonadota</taxon>
        <taxon>Gammaproteobacteria</taxon>
        <taxon>Chromatiales</taxon>
        <taxon>Chromatiaceae</taxon>
        <taxon>Candidatus Nitrosoglobus</taxon>
    </lineage>
</organism>
<dbReference type="RefSeq" id="WP_096526437.1">
    <property type="nucleotide sequence ID" value="NZ_AP014836.1"/>
</dbReference>
<dbReference type="GO" id="GO:0006178">
    <property type="term" value="P:guanine salvage"/>
    <property type="evidence" value="ECO:0007669"/>
    <property type="project" value="TreeGrafter"/>
</dbReference>
<dbReference type="GO" id="GO:0005829">
    <property type="term" value="C:cytosol"/>
    <property type="evidence" value="ECO:0007669"/>
    <property type="project" value="TreeGrafter"/>
</dbReference>
<dbReference type="OrthoDB" id="9802824at2"/>
<dbReference type="Pfam" id="PF00156">
    <property type="entry name" value="Pribosyltran"/>
    <property type="match status" value="1"/>
</dbReference>
<dbReference type="PANTHER" id="PTHR43340:SF1">
    <property type="entry name" value="HYPOXANTHINE PHOSPHORIBOSYLTRANSFERASE"/>
    <property type="match status" value="1"/>
</dbReference>
<evidence type="ECO:0000313" key="4">
    <source>
        <dbReference type="EMBL" id="BAW79827.1"/>
    </source>
</evidence>
<dbReference type="PANTHER" id="PTHR43340">
    <property type="entry name" value="HYPOXANTHINE-GUANINE PHOSPHORIBOSYLTRANSFERASE"/>
    <property type="match status" value="1"/>
</dbReference>
<proteinExistence type="predicted"/>
<dbReference type="AlphaFoldDB" id="A0A1Q2SL40"/>
<name>A0A1Q2SL40_9GAMM</name>
<comment type="catalytic activity">
    <reaction evidence="2">
        <text>IMP + diphosphate = hypoxanthine + 5-phospho-alpha-D-ribose 1-diphosphate</text>
        <dbReference type="Rhea" id="RHEA:17973"/>
        <dbReference type="ChEBI" id="CHEBI:17368"/>
        <dbReference type="ChEBI" id="CHEBI:33019"/>
        <dbReference type="ChEBI" id="CHEBI:58017"/>
        <dbReference type="ChEBI" id="CHEBI:58053"/>
        <dbReference type="EC" id="2.4.2.8"/>
    </reaction>
    <physiologicalReaction direction="right-to-left" evidence="2">
        <dbReference type="Rhea" id="RHEA:17975"/>
    </physiologicalReaction>
</comment>
<dbReference type="GO" id="GO:0032264">
    <property type="term" value="P:IMP salvage"/>
    <property type="evidence" value="ECO:0007669"/>
    <property type="project" value="TreeGrafter"/>
</dbReference>
<gene>
    <name evidence="4" type="ORF">TAO_0457</name>
</gene>